<dbReference type="Proteomes" id="UP001165269">
    <property type="component" value="Unassembled WGS sequence"/>
</dbReference>
<proteinExistence type="predicted"/>
<organism evidence="1 2">
    <name type="scientific">Streptomyces cylindrosporus</name>
    <dbReference type="NCBI Taxonomy" id="2927583"/>
    <lineage>
        <taxon>Bacteria</taxon>
        <taxon>Bacillati</taxon>
        <taxon>Actinomycetota</taxon>
        <taxon>Actinomycetes</taxon>
        <taxon>Kitasatosporales</taxon>
        <taxon>Streptomycetaceae</taxon>
        <taxon>Streptomyces</taxon>
    </lineage>
</organism>
<sequence length="425" mass="44933">MSPAESSFTAGAGKAEVRLPDSLFPLDGFTSVHDPLYVRVLVLDDGRTRLALTVLDQTSVSDEQLARTRETVHRVGAVDPPDCLVVASHTFSAPHVLPPERAPAAERERQVRLADAVDDAVARATAEARRTLRPARTGFGRGSCRIAVQRDVATPHGWWLGADDAGPTDDGVGVVRIDGADGHPVAVLVNYAVQPSVMNGSTTREGGRQVTADLAGAATGRIEERYGDGTVALFLVGAAGDQAPYLTAVRTTVDDGGTPRRTDAHEGGHLLAELLGERLAEEAVRVADRIRTTLPTTPLRVVHDRVTVPAQVPPAGLHALRPSRRYAFTPDGTTEAPFVVARIGETVLAGVQAELNARTGRALREASPFPATCVVTMVNGAAKYMADADAYDRITYGAMNSRYGKGAAEAVVARIVEVLRTPGAV</sequence>
<accession>A0ABS9YP34</accession>
<evidence type="ECO:0000313" key="1">
    <source>
        <dbReference type="EMBL" id="MCI3278895.1"/>
    </source>
</evidence>
<protein>
    <recommendedName>
        <fullName evidence="3">Neutral/alkaline non-lysosomal ceramidase N-terminal domain-containing protein</fullName>
    </recommendedName>
</protein>
<comment type="caution">
    <text evidence="1">The sequence shown here is derived from an EMBL/GenBank/DDBJ whole genome shotgun (WGS) entry which is preliminary data.</text>
</comment>
<dbReference type="EMBL" id="JALDAY010000022">
    <property type="protein sequence ID" value="MCI3278895.1"/>
    <property type="molecule type" value="Genomic_DNA"/>
</dbReference>
<reference evidence="1" key="1">
    <citation type="submission" date="2022-03" db="EMBL/GenBank/DDBJ databases">
        <title>Streptomyces 7R015 and 7R016 isolated from Barleria lupulina in Thailand.</title>
        <authorList>
            <person name="Kanchanasin P."/>
            <person name="Phongsopitanun W."/>
            <person name="Tanasupawat S."/>
        </authorList>
    </citation>
    <scope>NUCLEOTIDE SEQUENCE</scope>
    <source>
        <strain evidence="1">7R015</strain>
    </source>
</reference>
<keyword evidence="2" id="KW-1185">Reference proteome</keyword>
<evidence type="ECO:0008006" key="3">
    <source>
        <dbReference type="Google" id="ProtNLM"/>
    </source>
</evidence>
<gene>
    <name evidence="1" type="ORF">MQP27_48320</name>
</gene>
<dbReference type="RefSeq" id="WP_242778072.1">
    <property type="nucleotide sequence ID" value="NZ_JALDAY010000022.1"/>
</dbReference>
<evidence type="ECO:0000313" key="2">
    <source>
        <dbReference type="Proteomes" id="UP001165269"/>
    </source>
</evidence>
<name>A0ABS9YP34_9ACTN</name>